<accession>P74099</accession>
<dbReference type="PhylomeDB" id="P74099"/>
<evidence type="ECO:0000313" key="3">
    <source>
        <dbReference type="Proteomes" id="UP000001425"/>
    </source>
</evidence>
<dbReference type="InterPro" id="IPR008538">
    <property type="entry name" value="Uma2"/>
</dbReference>
<dbReference type="PIR" id="S75624">
    <property type="entry name" value="S75624"/>
</dbReference>
<evidence type="ECO:0000313" key="2">
    <source>
        <dbReference type="EMBL" id="BAA18185.1"/>
    </source>
</evidence>
<sequence length="94" mass="10551">MIVDQPNGDRQIGGKLTMIASPDLRPTPLTPEEYLAWEAKQEICHEYIDGEILAMTGSSIPHDDLVINLLGVLLPHIKSRVSIFPKFPMYCLFT</sequence>
<dbReference type="InParanoid" id="P74099"/>
<dbReference type="AlphaFoldDB" id="P74099"/>
<keyword evidence="3" id="KW-1185">Reference proteome</keyword>
<dbReference type="eggNOG" id="COG4636">
    <property type="taxonomic scope" value="Bacteria"/>
</dbReference>
<evidence type="ECO:0000259" key="1">
    <source>
        <dbReference type="Pfam" id="PF05685"/>
    </source>
</evidence>
<dbReference type="SUPFAM" id="SSF52980">
    <property type="entry name" value="Restriction endonuclease-like"/>
    <property type="match status" value="1"/>
</dbReference>
<dbReference type="PANTHER" id="PTHR36558">
    <property type="entry name" value="GLR1098 PROTEIN"/>
    <property type="match status" value="1"/>
</dbReference>
<dbReference type="Pfam" id="PF05685">
    <property type="entry name" value="Uma2"/>
    <property type="match status" value="1"/>
</dbReference>
<feature type="domain" description="Putative restriction endonuclease" evidence="1">
    <location>
        <begin position="31"/>
        <end position="79"/>
    </location>
</feature>
<dbReference type="PaxDb" id="1148-1653270"/>
<dbReference type="EnsemblBacteria" id="BAA18185">
    <property type="protein sequence ID" value="BAA18185"/>
    <property type="gene ID" value="BAA18185"/>
</dbReference>
<gene>
    <name evidence="2" type="ordered locus">ssl3573</name>
</gene>
<reference evidence="2 3" key="2">
    <citation type="journal article" date="1996" name="DNA Res.">
        <title>Sequence analysis of the genome of the unicellular cyanobacterium Synechocystis sp. strain PCC6803. II. Sequence determination of the entire genome and assignment of potential protein-coding regions.</title>
        <authorList>
            <person name="Kaneko T."/>
            <person name="Sato S."/>
            <person name="Kotani H."/>
            <person name="Tanaka A."/>
            <person name="Asamizu E."/>
            <person name="Nakamura Y."/>
            <person name="Miyajima N."/>
            <person name="Hirosawa M."/>
            <person name="Sugiura M."/>
            <person name="Sasamoto S."/>
            <person name="Kimura T."/>
            <person name="Hosouchi T."/>
            <person name="Matsuno A."/>
            <person name="Muraki A."/>
            <person name="Nakazaki N."/>
            <person name="Naruo K."/>
            <person name="Okumura S."/>
            <person name="Shimpo S."/>
            <person name="Takeuchi C."/>
            <person name="Wada T."/>
            <person name="Watanabe A."/>
            <person name="Yamada M."/>
            <person name="Yasuda M."/>
            <person name="Tabata S."/>
        </authorList>
    </citation>
    <scope>NUCLEOTIDE SEQUENCE [LARGE SCALE GENOMIC DNA]</scope>
    <source>
        <strain evidence="3">ATCC 27184 / PCC 6803 / Kazusa</strain>
    </source>
</reference>
<dbReference type="EMBL" id="BA000022">
    <property type="protein sequence ID" value="BAA18185.1"/>
    <property type="molecule type" value="Genomic_DNA"/>
</dbReference>
<proteinExistence type="predicted"/>
<dbReference type="KEGG" id="syn:ssl3573"/>
<dbReference type="IntAct" id="P74099">
    <property type="interactions" value="1"/>
</dbReference>
<reference evidence="2 3" key="1">
    <citation type="journal article" date="1995" name="DNA Res.">
        <title>Sequence analysis of the genome of the unicellular cyanobacterium Synechocystis sp. strain PCC6803. I. Sequence features in the 1 Mb region from map positions 64% to 92% of the genome.</title>
        <authorList>
            <person name="Kaneko T."/>
            <person name="Tanaka A."/>
            <person name="Sato S."/>
            <person name="Kotani H."/>
            <person name="Sazuka T."/>
            <person name="Miyajima N."/>
            <person name="Sugiura M."/>
            <person name="Tabata S."/>
        </authorList>
    </citation>
    <scope>NUCLEOTIDE SEQUENCE [LARGE SCALE GENOMIC DNA]</scope>
    <source>
        <strain evidence="3">ATCC 27184 / PCC 6803 / Kazusa</strain>
    </source>
</reference>
<dbReference type="PANTHER" id="PTHR36558:SF1">
    <property type="entry name" value="RESTRICTION ENDONUCLEASE DOMAIN-CONTAINING PROTEIN-RELATED"/>
    <property type="match status" value="1"/>
</dbReference>
<dbReference type="Proteomes" id="UP000001425">
    <property type="component" value="Chromosome"/>
</dbReference>
<dbReference type="InterPro" id="IPR012296">
    <property type="entry name" value="Nuclease_put_TT1808"/>
</dbReference>
<protein>
    <submittedName>
        <fullName evidence="2">Ssl3573 protein</fullName>
    </submittedName>
</protein>
<dbReference type="STRING" id="1148.gene:10499058"/>
<dbReference type="InterPro" id="IPR011335">
    <property type="entry name" value="Restrct_endonuc-II-like"/>
</dbReference>
<dbReference type="Gene3D" id="3.90.1570.10">
    <property type="entry name" value="tt1808, chain A"/>
    <property type="match status" value="1"/>
</dbReference>
<name>P74099_SYNY3</name>
<organism evidence="2 3">
    <name type="scientific">Synechocystis sp. (strain ATCC 27184 / PCC 6803 / Kazusa)</name>
    <dbReference type="NCBI Taxonomy" id="1111708"/>
    <lineage>
        <taxon>Bacteria</taxon>
        <taxon>Bacillati</taxon>
        <taxon>Cyanobacteriota</taxon>
        <taxon>Cyanophyceae</taxon>
        <taxon>Synechococcales</taxon>
        <taxon>Merismopediaceae</taxon>
        <taxon>Synechocystis</taxon>
    </lineage>
</organism>